<dbReference type="NCBIfam" id="TIGR00150">
    <property type="entry name" value="T6A_YjeE"/>
    <property type="match status" value="1"/>
</dbReference>
<evidence type="ECO:0000313" key="12">
    <source>
        <dbReference type="Proteomes" id="UP000050874"/>
    </source>
</evidence>
<keyword evidence="5" id="KW-0819">tRNA processing</keyword>
<keyword evidence="6" id="KW-0479">Metal-binding</keyword>
<keyword evidence="8" id="KW-0067">ATP-binding</keyword>
<evidence type="ECO:0000256" key="2">
    <source>
        <dbReference type="ARBA" id="ARBA00007599"/>
    </source>
</evidence>
<evidence type="ECO:0000256" key="3">
    <source>
        <dbReference type="ARBA" id="ARBA00019010"/>
    </source>
</evidence>
<evidence type="ECO:0000256" key="10">
    <source>
        <dbReference type="ARBA" id="ARBA00032441"/>
    </source>
</evidence>
<dbReference type="AlphaFoldDB" id="A0A0R2PQH3"/>
<protein>
    <recommendedName>
        <fullName evidence="3">tRNA threonylcarbamoyladenosine biosynthesis protein TsaE</fullName>
    </recommendedName>
    <alternativeName>
        <fullName evidence="10">t(6)A37 threonylcarbamoyladenosine biosynthesis protein TsaE</fullName>
    </alternativeName>
</protein>
<keyword evidence="4" id="KW-0963">Cytoplasm</keyword>
<proteinExistence type="inferred from homology"/>
<evidence type="ECO:0000256" key="4">
    <source>
        <dbReference type="ARBA" id="ARBA00022490"/>
    </source>
</evidence>
<evidence type="ECO:0000256" key="1">
    <source>
        <dbReference type="ARBA" id="ARBA00004496"/>
    </source>
</evidence>
<dbReference type="Pfam" id="PF02367">
    <property type="entry name" value="TsaE"/>
    <property type="match status" value="1"/>
</dbReference>
<dbReference type="PANTHER" id="PTHR33540:SF2">
    <property type="entry name" value="TRNA THREONYLCARBAMOYLADENOSINE BIOSYNTHESIS PROTEIN TSAE"/>
    <property type="match status" value="1"/>
</dbReference>
<reference evidence="12" key="1">
    <citation type="submission" date="2015-10" db="EMBL/GenBank/DDBJ databases">
        <title>Metagenome-Assembled Genomes uncover a global brackish microbiome.</title>
        <authorList>
            <person name="Hugerth L.W."/>
            <person name="Larsson J."/>
            <person name="Alneberg J."/>
            <person name="Lindh M.V."/>
            <person name="Legrand C."/>
            <person name="Pinhassi J."/>
            <person name="Andersson A."/>
        </authorList>
    </citation>
    <scope>NUCLEOTIDE SEQUENCE [LARGE SCALE GENOMIC DNA]</scope>
</reference>
<keyword evidence="9" id="KW-0460">Magnesium</keyword>
<organism evidence="11 12">
    <name type="scientific">SAR86 cluster bacterium BACL1 MAG-120920-bin57</name>
    <dbReference type="NCBI Taxonomy" id="1655571"/>
    <lineage>
        <taxon>Bacteria</taxon>
        <taxon>Pseudomonadati</taxon>
        <taxon>Pseudomonadota</taxon>
        <taxon>Gammaproteobacteria</taxon>
        <taxon>SAR86 cluster</taxon>
    </lineage>
</organism>
<accession>A0A0R2PQH3</accession>
<dbReference type="InterPro" id="IPR027417">
    <property type="entry name" value="P-loop_NTPase"/>
</dbReference>
<comment type="caution">
    <text evidence="11">The sequence shown here is derived from an EMBL/GenBank/DDBJ whole genome shotgun (WGS) entry which is preliminary data.</text>
</comment>
<dbReference type="GO" id="GO:0005737">
    <property type="term" value="C:cytoplasm"/>
    <property type="evidence" value="ECO:0007669"/>
    <property type="project" value="UniProtKB-SubCell"/>
</dbReference>
<evidence type="ECO:0000256" key="6">
    <source>
        <dbReference type="ARBA" id="ARBA00022723"/>
    </source>
</evidence>
<dbReference type="Proteomes" id="UP000050874">
    <property type="component" value="Unassembled WGS sequence"/>
</dbReference>
<evidence type="ECO:0000256" key="5">
    <source>
        <dbReference type="ARBA" id="ARBA00022694"/>
    </source>
</evidence>
<dbReference type="Gene3D" id="3.40.50.300">
    <property type="entry name" value="P-loop containing nucleotide triphosphate hydrolases"/>
    <property type="match status" value="1"/>
</dbReference>
<sequence>MLELILNNEADTLALGAAINLAINEMEGQDVEVHLSGNLGAGKTTLVRGILHNAGWQGSVTSPSYTLCEEYELDDQLFLHIDLYRTSVAEDIEILDLDRRTEKQKIIFIEWPENLVAKRSSHLIIELLHHNQIRQAQISAETAAIESSIKAYYEKI</sequence>
<evidence type="ECO:0000256" key="9">
    <source>
        <dbReference type="ARBA" id="ARBA00022842"/>
    </source>
</evidence>
<evidence type="ECO:0000256" key="8">
    <source>
        <dbReference type="ARBA" id="ARBA00022840"/>
    </source>
</evidence>
<dbReference type="InterPro" id="IPR003442">
    <property type="entry name" value="T6A_TsaE"/>
</dbReference>
<evidence type="ECO:0000313" key="11">
    <source>
        <dbReference type="EMBL" id="KRO40447.1"/>
    </source>
</evidence>
<evidence type="ECO:0000256" key="7">
    <source>
        <dbReference type="ARBA" id="ARBA00022741"/>
    </source>
</evidence>
<dbReference type="GO" id="GO:0005524">
    <property type="term" value="F:ATP binding"/>
    <property type="evidence" value="ECO:0007669"/>
    <property type="project" value="UniProtKB-KW"/>
</dbReference>
<comment type="subcellular location">
    <subcellularLocation>
        <location evidence="1">Cytoplasm</location>
    </subcellularLocation>
</comment>
<dbReference type="SUPFAM" id="SSF52540">
    <property type="entry name" value="P-loop containing nucleoside triphosphate hydrolases"/>
    <property type="match status" value="1"/>
</dbReference>
<dbReference type="EMBL" id="LIAV01000112">
    <property type="protein sequence ID" value="KRO40447.1"/>
    <property type="molecule type" value="Genomic_DNA"/>
</dbReference>
<comment type="similarity">
    <text evidence="2">Belongs to the TsaE family.</text>
</comment>
<gene>
    <name evidence="11" type="ORF">ABR63_05120</name>
</gene>
<dbReference type="GO" id="GO:0046872">
    <property type="term" value="F:metal ion binding"/>
    <property type="evidence" value="ECO:0007669"/>
    <property type="project" value="UniProtKB-KW"/>
</dbReference>
<dbReference type="GO" id="GO:0002949">
    <property type="term" value="P:tRNA threonylcarbamoyladenosine modification"/>
    <property type="evidence" value="ECO:0007669"/>
    <property type="project" value="InterPro"/>
</dbReference>
<dbReference type="PANTHER" id="PTHR33540">
    <property type="entry name" value="TRNA THREONYLCARBAMOYLADENOSINE BIOSYNTHESIS PROTEIN TSAE"/>
    <property type="match status" value="1"/>
</dbReference>
<keyword evidence="7" id="KW-0547">Nucleotide-binding</keyword>
<name>A0A0R2PQH3_9GAMM</name>